<evidence type="ECO:0000256" key="1">
    <source>
        <dbReference type="SAM" id="Phobius"/>
    </source>
</evidence>
<dbReference type="RefSeq" id="WP_127697831.1">
    <property type="nucleotide sequence ID" value="NZ_SACS01000003.1"/>
</dbReference>
<sequence>MPNTAKAADKPAVIKKVVRKERVSLTKLMLRWVYWLIVLAVVGVVGFVIFEAAWIWYSNTRA</sequence>
<gene>
    <name evidence="2" type="ORF">EOE67_04375</name>
</gene>
<reference evidence="2 3" key="1">
    <citation type="submission" date="2019-01" db="EMBL/GenBank/DDBJ databases">
        <authorList>
            <person name="Chen W.-M."/>
        </authorList>
    </citation>
    <scope>NUCLEOTIDE SEQUENCE [LARGE SCALE GENOMIC DNA]</scope>
    <source>
        <strain evidence="2 3">KYPC3</strain>
    </source>
</reference>
<dbReference type="EMBL" id="SACS01000003">
    <property type="protein sequence ID" value="RVU40820.1"/>
    <property type="molecule type" value="Genomic_DNA"/>
</dbReference>
<keyword evidence="1" id="KW-0812">Transmembrane</keyword>
<protein>
    <recommendedName>
        <fullName evidence="4">DUF2474 domain-containing protein</fullName>
    </recommendedName>
</protein>
<evidence type="ECO:0000313" key="3">
    <source>
        <dbReference type="Proteomes" id="UP000283077"/>
    </source>
</evidence>
<name>A0A437R237_9GAMM</name>
<keyword evidence="3" id="KW-1185">Reference proteome</keyword>
<organism evidence="2 3">
    <name type="scientific">Rheinheimera riviphila</name>
    <dbReference type="NCBI Taxonomy" id="1834037"/>
    <lineage>
        <taxon>Bacteria</taxon>
        <taxon>Pseudomonadati</taxon>
        <taxon>Pseudomonadota</taxon>
        <taxon>Gammaproteobacteria</taxon>
        <taxon>Chromatiales</taxon>
        <taxon>Chromatiaceae</taxon>
        <taxon>Rheinheimera</taxon>
    </lineage>
</organism>
<proteinExistence type="predicted"/>
<accession>A0A437R237</accession>
<dbReference type="AlphaFoldDB" id="A0A437R237"/>
<feature type="transmembrane region" description="Helical" evidence="1">
    <location>
        <begin position="32"/>
        <end position="57"/>
    </location>
</feature>
<evidence type="ECO:0008006" key="4">
    <source>
        <dbReference type="Google" id="ProtNLM"/>
    </source>
</evidence>
<dbReference type="Proteomes" id="UP000283077">
    <property type="component" value="Unassembled WGS sequence"/>
</dbReference>
<dbReference type="OrthoDB" id="5772640at2"/>
<evidence type="ECO:0000313" key="2">
    <source>
        <dbReference type="EMBL" id="RVU40820.1"/>
    </source>
</evidence>
<keyword evidence="1" id="KW-1133">Transmembrane helix</keyword>
<keyword evidence="1" id="KW-0472">Membrane</keyword>
<comment type="caution">
    <text evidence="2">The sequence shown here is derived from an EMBL/GenBank/DDBJ whole genome shotgun (WGS) entry which is preliminary data.</text>
</comment>